<dbReference type="KEGG" id="aoe:Clos_1948"/>
<feature type="domain" description="Peptidase S54 rhomboid" evidence="6">
    <location>
        <begin position="51"/>
        <end position="180"/>
    </location>
</feature>
<dbReference type="Proteomes" id="UP000000269">
    <property type="component" value="Chromosome"/>
</dbReference>
<keyword evidence="4 5" id="KW-0472">Membrane</keyword>
<organism evidence="7 8">
    <name type="scientific">Alkaliphilus oremlandii (strain OhILAs)</name>
    <name type="common">Clostridium oremlandii (strain OhILAs)</name>
    <dbReference type="NCBI Taxonomy" id="350688"/>
    <lineage>
        <taxon>Bacteria</taxon>
        <taxon>Bacillati</taxon>
        <taxon>Bacillota</taxon>
        <taxon>Clostridia</taxon>
        <taxon>Peptostreptococcales</taxon>
        <taxon>Natronincolaceae</taxon>
        <taxon>Alkaliphilus</taxon>
    </lineage>
</organism>
<feature type="transmembrane region" description="Helical" evidence="5">
    <location>
        <begin position="50"/>
        <end position="78"/>
    </location>
</feature>
<comment type="subcellular location">
    <subcellularLocation>
        <location evidence="1">Membrane</location>
        <topology evidence="1">Multi-pass membrane protein</topology>
    </subcellularLocation>
</comment>
<evidence type="ECO:0000256" key="1">
    <source>
        <dbReference type="ARBA" id="ARBA00004141"/>
    </source>
</evidence>
<dbReference type="SUPFAM" id="SSF144091">
    <property type="entry name" value="Rhomboid-like"/>
    <property type="match status" value="1"/>
</dbReference>
<feature type="transmembrane region" description="Helical" evidence="5">
    <location>
        <begin position="90"/>
        <end position="108"/>
    </location>
</feature>
<evidence type="ECO:0000256" key="4">
    <source>
        <dbReference type="ARBA" id="ARBA00023136"/>
    </source>
</evidence>
<name>A8MI54_ALKOO</name>
<dbReference type="GO" id="GO:0004252">
    <property type="term" value="F:serine-type endopeptidase activity"/>
    <property type="evidence" value="ECO:0007669"/>
    <property type="project" value="InterPro"/>
</dbReference>
<dbReference type="Gene3D" id="1.20.1540.10">
    <property type="entry name" value="Rhomboid-like"/>
    <property type="match status" value="1"/>
</dbReference>
<evidence type="ECO:0000313" key="8">
    <source>
        <dbReference type="Proteomes" id="UP000000269"/>
    </source>
</evidence>
<dbReference type="InterPro" id="IPR035952">
    <property type="entry name" value="Rhomboid-like_sf"/>
</dbReference>
<feature type="transmembrane region" description="Helical" evidence="5">
    <location>
        <begin position="114"/>
        <end position="132"/>
    </location>
</feature>
<dbReference type="eggNOG" id="COG0705">
    <property type="taxonomic scope" value="Bacteria"/>
</dbReference>
<dbReference type="OrthoDB" id="5419261at2"/>
<evidence type="ECO:0000259" key="6">
    <source>
        <dbReference type="Pfam" id="PF01694"/>
    </source>
</evidence>
<gene>
    <name evidence="7" type="ordered locus">Clos_1948</name>
</gene>
<evidence type="ECO:0000256" key="2">
    <source>
        <dbReference type="ARBA" id="ARBA00022692"/>
    </source>
</evidence>
<keyword evidence="2 5" id="KW-0812">Transmembrane</keyword>
<sequence length="189" mass="21101">MLRKIQYNSPVILTFTLLSAISLILGQITNNYSTILLFSVYRSSLSSILFYFRLVGHVLGHADLQHFLSNFLIILLIGPILEEKYGSRKMIRMMVLTAIITGLLNVLLFDTALLGASGIAFMLILLSSFVNIKEGRIPLTLILILILFIGREVVDVFFTEDNISQLTHIVGGLCGGIFGFSTNQKNYRI</sequence>
<dbReference type="Pfam" id="PF01694">
    <property type="entry name" value="Rhomboid"/>
    <property type="match status" value="1"/>
</dbReference>
<dbReference type="AlphaFoldDB" id="A8MI54"/>
<feature type="transmembrane region" description="Helical" evidence="5">
    <location>
        <begin position="165"/>
        <end position="183"/>
    </location>
</feature>
<evidence type="ECO:0000256" key="3">
    <source>
        <dbReference type="ARBA" id="ARBA00022989"/>
    </source>
</evidence>
<dbReference type="PANTHER" id="PTHR43066">
    <property type="entry name" value="RHOMBOID-RELATED PROTEIN"/>
    <property type="match status" value="1"/>
</dbReference>
<dbReference type="STRING" id="350688.Clos_1948"/>
<evidence type="ECO:0000313" key="7">
    <source>
        <dbReference type="EMBL" id="ABW19486.1"/>
    </source>
</evidence>
<proteinExistence type="predicted"/>
<dbReference type="EMBL" id="CP000853">
    <property type="protein sequence ID" value="ABW19486.1"/>
    <property type="molecule type" value="Genomic_DNA"/>
</dbReference>
<dbReference type="HOGENOM" id="CLU_095713_0_0_9"/>
<protein>
    <submittedName>
        <fullName evidence="7">Rhomboid family protein</fullName>
    </submittedName>
</protein>
<dbReference type="GO" id="GO:0016020">
    <property type="term" value="C:membrane"/>
    <property type="evidence" value="ECO:0007669"/>
    <property type="project" value="UniProtKB-SubCell"/>
</dbReference>
<keyword evidence="3 5" id="KW-1133">Transmembrane helix</keyword>
<dbReference type="RefSeq" id="WP_012159798.1">
    <property type="nucleotide sequence ID" value="NC_009922.1"/>
</dbReference>
<accession>A8MI54</accession>
<dbReference type="InterPro" id="IPR022764">
    <property type="entry name" value="Peptidase_S54_rhomboid_dom"/>
</dbReference>
<reference evidence="8" key="1">
    <citation type="submission" date="2007-10" db="EMBL/GenBank/DDBJ databases">
        <title>Complete genome of Alkaliphilus oremlandii OhILAs.</title>
        <authorList>
            <person name="Copeland A."/>
            <person name="Lucas S."/>
            <person name="Lapidus A."/>
            <person name="Barry K."/>
            <person name="Detter J.C."/>
            <person name="Glavina del Rio T."/>
            <person name="Hammon N."/>
            <person name="Israni S."/>
            <person name="Dalin E."/>
            <person name="Tice H."/>
            <person name="Pitluck S."/>
            <person name="Chain P."/>
            <person name="Malfatti S."/>
            <person name="Shin M."/>
            <person name="Vergez L."/>
            <person name="Schmutz J."/>
            <person name="Larimer F."/>
            <person name="Land M."/>
            <person name="Hauser L."/>
            <person name="Kyrpides N."/>
            <person name="Mikhailova N."/>
            <person name="Stolz J.F."/>
            <person name="Dawson A."/>
            <person name="Fisher E."/>
            <person name="Crable B."/>
            <person name="Perera E."/>
            <person name="Lisak J."/>
            <person name="Ranganathan M."/>
            <person name="Basu P."/>
            <person name="Richardson P."/>
        </authorList>
    </citation>
    <scope>NUCLEOTIDE SEQUENCE [LARGE SCALE GENOMIC DNA]</scope>
    <source>
        <strain evidence="8">OhILAs</strain>
    </source>
</reference>
<evidence type="ECO:0000256" key="5">
    <source>
        <dbReference type="SAM" id="Phobius"/>
    </source>
</evidence>
<keyword evidence="8" id="KW-1185">Reference proteome</keyword>
<feature type="transmembrane region" description="Helical" evidence="5">
    <location>
        <begin position="139"/>
        <end position="159"/>
    </location>
</feature>